<evidence type="ECO:0000313" key="2">
    <source>
        <dbReference type="EMBL" id="GAH02206.1"/>
    </source>
</evidence>
<protein>
    <submittedName>
        <fullName evidence="2">Uncharacterized protein</fullName>
    </submittedName>
</protein>
<feature type="region of interest" description="Disordered" evidence="1">
    <location>
        <begin position="74"/>
        <end position="100"/>
    </location>
</feature>
<proteinExistence type="predicted"/>
<dbReference type="EMBL" id="BART01022906">
    <property type="protein sequence ID" value="GAH02206.1"/>
    <property type="molecule type" value="Genomic_DNA"/>
</dbReference>
<accession>X1C261</accession>
<name>X1C261_9ZZZZ</name>
<reference evidence="2" key="1">
    <citation type="journal article" date="2014" name="Front. Microbiol.">
        <title>High frequency of phylogenetically diverse reductive dehalogenase-homologous genes in deep subseafloor sedimentary metagenomes.</title>
        <authorList>
            <person name="Kawai M."/>
            <person name="Futagami T."/>
            <person name="Toyoda A."/>
            <person name="Takaki Y."/>
            <person name="Nishi S."/>
            <person name="Hori S."/>
            <person name="Arai W."/>
            <person name="Tsubouchi T."/>
            <person name="Morono Y."/>
            <person name="Uchiyama I."/>
            <person name="Ito T."/>
            <person name="Fujiyama A."/>
            <person name="Inagaki F."/>
            <person name="Takami H."/>
        </authorList>
    </citation>
    <scope>NUCLEOTIDE SEQUENCE</scope>
    <source>
        <strain evidence="2">Expedition CK06-06</strain>
    </source>
</reference>
<sequence length="100" mass="11252">DINHVSIITLKRLDPNTGKPNYTVISYNDVQNDYDKIKLDDSKASHKPLLDELKKPRHKQNSGKVAGLVMKLAETKATPPNQRKSPFVRTQPTTRTSMAP</sequence>
<feature type="compositionally biased region" description="Polar residues" evidence="1">
    <location>
        <begin position="78"/>
        <end position="100"/>
    </location>
</feature>
<organism evidence="2">
    <name type="scientific">marine sediment metagenome</name>
    <dbReference type="NCBI Taxonomy" id="412755"/>
    <lineage>
        <taxon>unclassified sequences</taxon>
        <taxon>metagenomes</taxon>
        <taxon>ecological metagenomes</taxon>
    </lineage>
</organism>
<feature type="non-terminal residue" evidence="2">
    <location>
        <position position="1"/>
    </location>
</feature>
<evidence type="ECO:0000256" key="1">
    <source>
        <dbReference type="SAM" id="MobiDB-lite"/>
    </source>
</evidence>
<comment type="caution">
    <text evidence="2">The sequence shown here is derived from an EMBL/GenBank/DDBJ whole genome shotgun (WGS) entry which is preliminary data.</text>
</comment>
<gene>
    <name evidence="2" type="ORF">S01H4_41828</name>
</gene>
<dbReference type="AlphaFoldDB" id="X1C261"/>